<dbReference type="Proteomes" id="UP000199062">
    <property type="component" value="Unassembled WGS sequence"/>
</dbReference>
<gene>
    <name evidence="2" type="ORF">SAMN05216559_0111</name>
</gene>
<dbReference type="EMBL" id="FOZK01000001">
    <property type="protein sequence ID" value="SFR85590.1"/>
    <property type="molecule type" value="Genomic_DNA"/>
</dbReference>
<keyword evidence="1" id="KW-0812">Transmembrane</keyword>
<name>A0A1I6K434_9EURY</name>
<keyword evidence="3" id="KW-1185">Reference proteome</keyword>
<sequence>MLSLGQKLVAVAMLAFLELVAFLFFPIAGVIGLFFAIPMAILTCKR</sequence>
<feature type="transmembrane region" description="Helical" evidence="1">
    <location>
        <begin position="20"/>
        <end position="42"/>
    </location>
</feature>
<proteinExistence type="predicted"/>
<evidence type="ECO:0000256" key="1">
    <source>
        <dbReference type="SAM" id="Phobius"/>
    </source>
</evidence>
<keyword evidence="1" id="KW-0472">Membrane</keyword>
<organism evidence="2 3">
    <name type="scientific">Halomicrobium zhouii</name>
    <dbReference type="NCBI Taxonomy" id="767519"/>
    <lineage>
        <taxon>Archaea</taxon>
        <taxon>Methanobacteriati</taxon>
        <taxon>Methanobacteriota</taxon>
        <taxon>Stenosarchaea group</taxon>
        <taxon>Halobacteria</taxon>
        <taxon>Halobacteriales</taxon>
        <taxon>Haloarculaceae</taxon>
        <taxon>Halomicrobium</taxon>
    </lineage>
</organism>
<evidence type="ECO:0000313" key="3">
    <source>
        <dbReference type="Proteomes" id="UP000199062"/>
    </source>
</evidence>
<protein>
    <submittedName>
        <fullName evidence="2">Uncharacterized protein</fullName>
    </submittedName>
</protein>
<dbReference type="STRING" id="767519.SAMN05216559_0111"/>
<dbReference type="AlphaFoldDB" id="A0A1I6K434"/>
<keyword evidence="1" id="KW-1133">Transmembrane helix</keyword>
<accession>A0A1I6K434</accession>
<evidence type="ECO:0000313" key="2">
    <source>
        <dbReference type="EMBL" id="SFR85590.1"/>
    </source>
</evidence>
<dbReference type="RefSeq" id="WP_177227095.1">
    <property type="nucleotide sequence ID" value="NZ_FOZK01000001.1"/>
</dbReference>
<reference evidence="2 3" key="1">
    <citation type="submission" date="2016-10" db="EMBL/GenBank/DDBJ databases">
        <authorList>
            <person name="de Groot N.N."/>
        </authorList>
    </citation>
    <scope>NUCLEOTIDE SEQUENCE [LARGE SCALE GENOMIC DNA]</scope>
    <source>
        <strain evidence="2 3">CGMCC 1.10457</strain>
    </source>
</reference>